<keyword evidence="1" id="KW-0812">Transmembrane</keyword>
<keyword evidence="1" id="KW-1133">Transmembrane helix</keyword>
<evidence type="ECO:0000313" key="2">
    <source>
        <dbReference type="EMBL" id="JAS53187.1"/>
    </source>
</evidence>
<protein>
    <submittedName>
        <fullName evidence="2">Uncharacterized protein</fullName>
    </submittedName>
</protein>
<evidence type="ECO:0000256" key="1">
    <source>
        <dbReference type="SAM" id="Phobius"/>
    </source>
</evidence>
<name>A0A1B6FSK1_9HEMI</name>
<sequence>MEYIFISKWQEWLSVILITVVSFYFIKCIVYICESVWNFFWKQVPQILMIVHSANAVEQEDKTVEQDKTVEEKEQHNFNDDYELFQKMCELVKINAPDCEHFQSLCEQRHLYVPENVSERNQVLVGLCLEMIVKLCKNGPNVTTAAIRGEEADEELSLWLRELNKAALRLSSSVTPSS</sequence>
<reference evidence="2" key="1">
    <citation type="submission" date="2015-11" db="EMBL/GenBank/DDBJ databases">
        <title>De novo transcriptome assembly of four potential Pierce s Disease insect vectors from Arizona vineyards.</title>
        <authorList>
            <person name="Tassone E.E."/>
        </authorList>
    </citation>
    <scope>NUCLEOTIDE SEQUENCE</scope>
</reference>
<organism evidence="2">
    <name type="scientific">Cuerna arida</name>
    <dbReference type="NCBI Taxonomy" id="1464854"/>
    <lineage>
        <taxon>Eukaryota</taxon>
        <taxon>Metazoa</taxon>
        <taxon>Ecdysozoa</taxon>
        <taxon>Arthropoda</taxon>
        <taxon>Hexapoda</taxon>
        <taxon>Insecta</taxon>
        <taxon>Pterygota</taxon>
        <taxon>Neoptera</taxon>
        <taxon>Paraneoptera</taxon>
        <taxon>Hemiptera</taxon>
        <taxon>Auchenorrhyncha</taxon>
        <taxon>Membracoidea</taxon>
        <taxon>Cicadellidae</taxon>
        <taxon>Cicadellinae</taxon>
        <taxon>Proconiini</taxon>
        <taxon>Cuerna</taxon>
    </lineage>
</organism>
<feature type="transmembrane region" description="Helical" evidence="1">
    <location>
        <begin position="12"/>
        <end position="33"/>
    </location>
</feature>
<accession>A0A1B6FSK1</accession>
<dbReference type="AlphaFoldDB" id="A0A1B6FSK1"/>
<gene>
    <name evidence="2" type="ORF">g.7824</name>
</gene>
<dbReference type="EMBL" id="GECZ01016582">
    <property type="protein sequence ID" value="JAS53187.1"/>
    <property type="molecule type" value="Transcribed_RNA"/>
</dbReference>
<proteinExistence type="predicted"/>
<keyword evidence="1" id="KW-0472">Membrane</keyword>